<sequence length="403" mass="41279">MQPLPQVLVDNATDPLSPGADCTSPAAAPGPGASCCCCSYTNEASRRVADVRAGAAARIDWASTCLAGHGLCLLLEVEFDPIEGHGTNKAAGSGGGGAKDRGGGQGPGLERRSLLFDAGPSGELLRCNARRWGRGLDLGAVGAVVLSHWHVDHSGGLPAALDLIGAARGARAAGGAGAGGVHGGGGEAPAPQPRAPVRVVLDVHPRRPWCRGLKLQPGDEIIPFNQDPDPAQLAVDHAWLDVAPAAAPHTLLDGCFGVSGFIPRVTPYEEGNPAHASQWEEGGPWEDDPLIEDERALVVDLAGKGPVVFSACSHAGIVNVARWAEAALGRPPYASFGGLHLAPRDCLARVAPTARHLAAQRPPLSLLAAGHCTGWRAQAALQAALPGRCMPLSVGATFELSSE</sequence>
<feature type="region of interest" description="Disordered" evidence="1">
    <location>
        <begin position="86"/>
        <end position="113"/>
    </location>
</feature>
<dbReference type="InterPro" id="IPR001279">
    <property type="entry name" value="Metallo-B-lactamas"/>
</dbReference>
<gene>
    <name evidence="3" type="ORF">MNEG_10995</name>
</gene>
<evidence type="ECO:0000259" key="2">
    <source>
        <dbReference type="Pfam" id="PF00753"/>
    </source>
</evidence>
<feature type="compositionally biased region" description="Gly residues" evidence="1">
    <location>
        <begin position="92"/>
        <end position="107"/>
    </location>
</feature>
<feature type="domain" description="Metallo-beta-lactamase" evidence="2">
    <location>
        <begin position="111"/>
        <end position="203"/>
    </location>
</feature>
<proteinExistence type="predicted"/>
<dbReference type="KEGG" id="mng:MNEG_10995"/>
<name>A0A0D2LZY6_9CHLO</name>
<dbReference type="Pfam" id="PF00753">
    <property type="entry name" value="Lactamase_B"/>
    <property type="match status" value="1"/>
</dbReference>
<feature type="compositionally biased region" description="Gly residues" evidence="1">
    <location>
        <begin position="174"/>
        <end position="187"/>
    </location>
</feature>
<dbReference type="InterPro" id="IPR052926">
    <property type="entry name" value="Metallo-beta-lactamase_dom"/>
</dbReference>
<protein>
    <recommendedName>
        <fullName evidence="2">Metallo-beta-lactamase domain-containing protein</fullName>
    </recommendedName>
</protein>
<dbReference type="Proteomes" id="UP000054498">
    <property type="component" value="Unassembled WGS sequence"/>
</dbReference>
<dbReference type="PANTHER" id="PTHR13754">
    <property type="entry name" value="METALLO-BETA-LACTAMASE SUPERFAMILY PROTEIN"/>
    <property type="match status" value="1"/>
</dbReference>
<dbReference type="GO" id="GO:0016740">
    <property type="term" value="F:transferase activity"/>
    <property type="evidence" value="ECO:0007669"/>
    <property type="project" value="TreeGrafter"/>
</dbReference>
<dbReference type="PANTHER" id="PTHR13754:SF13">
    <property type="entry name" value="METALLO-BETA-LACTAMASE SUPERFAMILY PROTEIN (AFU_ORTHOLOGUE AFUA_3G07630)"/>
    <property type="match status" value="1"/>
</dbReference>
<feature type="region of interest" description="Disordered" evidence="1">
    <location>
        <begin position="174"/>
        <end position="193"/>
    </location>
</feature>
<reference evidence="3 4" key="1">
    <citation type="journal article" date="2013" name="BMC Genomics">
        <title>Reconstruction of the lipid metabolism for the microalga Monoraphidium neglectum from its genome sequence reveals characteristics suitable for biofuel production.</title>
        <authorList>
            <person name="Bogen C."/>
            <person name="Al-Dilaimi A."/>
            <person name="Albersmeier A."/>
            <person name="Wichmann J."/>
            <person name="Grundmann M."/>
            <person name="Rupp O."/>
            <person name="Lauersen K.J."/>
            <person name="Blifernez-Klassen O."/>
            <person name="Kalinowski J."/>
            <person name="Goesmann A."/>
            <person name="Mussgnug J.H."/>
            <person name="Kruse O."/>
        </authorList>
    </citation>
    <scope>NUCLEOTIDE SEQUENCE [LARGE SCALE GENOMIC DNA]</scope>
    <source>
        <strain evidence="3 4">SAG 48.87</strain>
    </source>
</reference>
<organism evidence="3 4">
    <name type="scientific">Monoraphidium neglectum</name>
    <dbReference type="NCBI Taxonomy" id="145388"/>
    <lineage>
        <taxon>Eukaryota</taxon>
        <taxon>Viridiplantae</taxon>
        <taxon>Chlorophyta</taxon>
        <taxon>core chlorophytes</taxon>
        <taxon>Chlorophyceae</taxon>
        <taxon>CS clade</taxon>
        <taxon>Sphaeropleales</taxon>
        <taxon>Selenastraceae</taxon>
        <taxon>Monoraphidium</taxon>
    </lineage>
</organism>
<accession>A0A0D2LZY6</accession>
<dbReference type="AlphaFoldDB" id="A0A0D2LZY6"/>
<dbReference type="RefSeq" id="XP_013895984.1">
    <property type="nucleotide sequence ID" value="XM_014040530.1"/>
</dbReference>
<dbReference type="EMBL" id="KK102768">
    <property type="protein sequence ID" value="KIY96964.1"/>
    <property type="molecule type" value="Genomic_DNA"/>
</dbReference>
<dbReference type="STRING" id="145388.A0A0D2LZY6"/>
<dbReference type="GeneID" id="25728213"/>
<dbReference type="SUPFAM" id="SSF56281">
    <property type="entry name" value="Metallo-hydrolase/oxidoreductase"/>
    <property type="match status" value="1"/>
</dbReference>
<dbReference type="InterPro" id="IPR041712">
    <property type="entry name" value="DHPS-like_MBL-fold"/>
</dbReference>
<dbReference type="CDD" id="cd07713">
    <property type="entry name" value="DHPS-like_MBL-fold"/>
    <property type="match status" value="1"/>
</dbReference>
<dbReference type="OrthoDB" id="1470350at2759"/>
<evidence type="ECO:0000313" key="3">
    <source>
        <dbReference type="EMBL" id="KIY96964.1"/>
    </source>
</evidence>
<dbReference type="InterPro" id="IPR036866">
    <property type="entry name" value="RibonucZ/Hydroxyglut_hydro"/>
</dbReference>
<evidence type="ECO:0000313" key="4">
    <source>
        <dbReference type="Proteomes" id="UP000054498"/>
    </source>
</evidence>
<dbReference type="Gene3D" id="3.60.15.10">
    <property type="entry name" value="Ribonuclease Z/Hydroxyacylglutathione hydrolase-like"/>
    <property type="match status" value="1"/>
</dbReference>
<keyword evidence="4" id="KW-1185">Reference proteome</keyword>
<evidence type="ECO:0000256" key="1">
    <source>
        <dbReference type="SAM" id="MobiDB-lite"/>
    </source>
</evidence>